<dbReference type="OMA" id="VEHIEYQ"/>
<dbReference type="PROSITE" id="PS50089">
    <property type="entry name" value="ZF_RING_2"/>
    <property type="match status" value="1"/>
</dbReference>
<dbReference type="InParanoid" id="A0A061EC19"/>
<dbReference type="GO" id="GO:0061630">
    <property type="term" value="F:ubiquitin protein ligase activity"/>
    <property type="evidence" value="ECO:0000318"/>
    <property type="project" value="GO_Central"/>
</dbReference>
<evidence type="ECO:0000256" key="6">
    <source>
        <dbReference type="PROSITE-ProRule" id="PRU00175"/>
    </source>
</evidence>
<dbReference type="PANTHER" id="PTHR15710">
    <property type="entry name" value="E3 UBIQUITIN-PROTEIN LIGASE PRAJA"/>
    <property type="match status" value="1"/>
</dbReference>
<evidence type="ECO:0000256" key="5">
    <source>
        <dbReference type="ARBA" id="ARBA00022833"/>
    </source>
</evidence>
<name>A0A061EC19_THECC</name>
<organism evidence="8 9">
    <name type="scientific">Theobroma cacao</name>
    <name type="common">Cacao</name>
    <name type="synonym">Cocoa</name>
    <dbReference type="NCBI Taxonomy" id="3641"/>
    <lineage>
        <taxon>Eukaryota</taxon>
        <taxon>Viridiplantae</taxon>
        <taxon>Streptophyta</taxon>
        <taxon>Embryophyta</taxon>
        <taxon>Tracheophyta</taxon>
        <taxon>Spermatophyta</taxon>
        <taxon>Magnoliopsida</taxon>
        <taxon>eudicotyledons</taxon>
        <taxon>Gunneridae</taxon>
        <taxon>Pentapetalae</taxon>
        <taxon>rosids</taxon>
        <taxon>malvids</taxon>
        <taxon>Malvales</taxon>
        <taxon>Malvaceae</taxon>
        <taxon>Byttnerioideae</taxon>
        <taxon>Theobroma</taxon>
    </lineage>
</organism>
<gene>
    <name evidence="8" type="ORF">TCM_011730</name>
</gene>
<evidence type="ECO:0000256" key="4">
    <source>
        <dbReference type="ARBA" id="ARBA00022771"/>
    </source>
</evidence>
<evidence type="ECO:0000313" key="9">
    <source>
        <dbReference type="Proteomes" id="UP000026915"/>
    </source>
</evidence>
<keyword evidence="9" id="KW-1185">Reference proteome</keyword>
<comment type="catalytic activity">
    <reaction evidence="1">
        <text>S-ubiquitinyl-[E2 ubiquitin-conjugating enzyme]-L-cysteine + [acceptor protein]-L-lysine = [E2 ubiquitin-conjugating enzyme]-L-cysteine + N(6)-ubiquitinyl-[acceptor protein]-L-lysine.</text>
        <dbReference type="EC" id="2.3.2.27"/>
    </reaction>
</comment>
<dbReference type="InterPro" id="IPR001841">
    <property type="entry name" value="Znf_RING"/>
</dbReference>
<evidence type="ECO:0000256" key="2">
    <source>
        <dbReference type="ARBA" id="ARBA00012483"/>
    </source>
</evidence>
<evidence type="ECO:0000313" key="8">
    <source>
        <dbReference type="EMBL" id="EOY01952.1"/>
    </source>
</evidence>
<dbReference type="GO" id="GO:0005737">
    <property type="term" value="C:cytoplasm"/>
    <property type="evidence" value="ECO:0000318"/>
    <property type="project" value="GO_Central"/>
</dbReference>
<dbReference type="AlphaFoldDB" id="A0A061EC19"/>
<evidence type="ECO:0000256" key="1">
    <source>
        <dbReference type="ARBA" id="ARBA00000900"/>
    </source>
</evidence>
<dbReference type="HOGENOM" id="CLU_074245_0_0_1"/>
<dbReference type="EC" id="2.3.2.27" evidence="2"/>
<dbReference type="Proteomes" id="UP000026915">
    <property type="component" value="Chromosome 2"/>
</dbReference>
<sequence>MAFVSTYCCDDLQHVVYQPRLEPVSRYPTPRFVQVELTISLRVDRKCHYSLNDQFIDLEDEGPFSSEEFLRFDLDVLRDHHRAYQVLAPVLGRLLVASNVFLTFDPIIDDIIRHGLKIENWASNRGREVLILCAELWGTVVEHIEYQEEAVLLGRALEESASESGMVPAKESSVKRMLKRVRVEAGECDQKAGQNIKKRLVKVEDCVICLEEFKVGSVALQMPCSHTFHGDCIEKWLKQSHYCPVCRFEMPTE</sequence>
<evidence type="ECO:0000259" key="7">
    <source>
        <dbReference type="PROSITE" id="PS50089"/>
    </source>
</evidence>
<dbReference type="GO" id="GO:0016567">
    <property type="term" value="P:protein ubiquitination"/>
    <property type="evidence" value="ECO:0000318"/>
    <property type="project" value="GO_Central"/>
</dbReference>
<dbReference type="InterPro" id="IPR013083">
    <property type="entry name" value="Znf_RING/FYVE/PHD"/>
</dbReference>
<dbReference type="Pfam" id="PF13639">
    <property type="entry name" value="zf-RING_2"/>
    <property type="match status" value="1"/>
</dbReference>
<keyword evidence="3" id="KW-0479">Metal-binding</keyword>
<feature type="domain" description="RING-type" evidence="7">
    <location>
        <begin position="206"/>
        <end position="247"/>
    </location>
</feature>
<dbReference type="EMBL" id="CM001880">
    <property type="protein sequence ID" value="EOY01952.1"/>
    <property type="molecule type" value="Genomic_DNA"/>
</dbReference>
<dbReference type="Gene3D" id="3.30.40.10">
    <property type="entry name" value="Zinc/RING finger domain, C3HC4 (zinc finger)"/>
    <property type="match status" value="1"/>
</dbReference>
<dbReference type="PANTHER" id="PTHR15710:SF59">
    <property type="entry name" value="E3 UBIQUITIN-PROTEIN LIGASE SDIR1-LIKE"/>
    <property type="match status" value="1"/>
</dbReference>
<keyword evidence="5" id="KW-0862">Zinc</keyword>
<protein>
    <recommendedName>
        <fullName evidence="2">RING-type E3 ubiquitin transferase</fullName>
        <ecNumber evidence="2">2.3.2.27</ecNumber>
    </recommendedName>
</protein>
<dbReference type="eggNOG" id="KOG0800">
    <property type="taxonomic scope" value="Eukaryota"/>
</dbReference>
<dbReference type="SUPFAM" id="SSF57850">
    <property type="entry name" value="RING/U-box"/>
    <property type="match status" value="1"/>
</dbReference>
<dbReference type="GO" id="GO:0008270">
    <property type="term" value="F:zinc ion binding"/>
    <property type="evidence" value="ECO:0007669"/>
    <property type="project" value="UniProtKB-KW"/>
</dbReference>
<proteinExistence type="predicted"/>
<evidence type="ECO:0000256" key="3">
    <source>
        <dbReference type="ARBA" id="ARBA00022723"/>
    </source>
</evidence>
<reference evidence="8 9" key="1">
    <citation type="journal article" date="2013" name="Genome Biol.">
        <title>The genome sequence of the most widely cultivated cacao type and its use to identify candidate genes regulating pod color.</title>
        <authorList>
            <person name="Motamayor J.C."/>
            <person name="Mockaitis K."/>
            <person name="Schmutz J."/>
            <person name="Haiminen N."/>
            <person name="Iii D.L."/>
            <person name="Cornejo O."/>
            <person name="Findley S.D."/>
            <person name="Zheng P."/>
            <person name="Utro F."/>
            <person name="Royaert S."/>
            <person name="Saski C."/>
            <person name="Jenkins J."/>
            <person name="Podicheti R."/>
            <person name="Zhao M."/>
            <person name="Scheffler B.E."/>
            <person name="Stack J.C."/>
            <person name="Feltus F.A."/>
            <person name="Mustiga G.M."/>
            <person name="Amores F."/>
            <person name="Phillips W."/>
            <person name="Marelli J.P."/>
            <person name="May G.D."/>
            <person name="Shapiro H."/>
            <person name="Ma J."/>
            <person name="Bustamante C.D."/>
            <person name="Schnell R.J."/>
            <person name="Main D."/>
            <person name="Gilbert D."/>
            <person name="Parida L."/>
            <person name="Kuhn D.N."/>
        </authorList>
    </citation>
    <scope>NUCLEOTIDE SEQUENCE [LARGE SCALE GENOMIC DNA]</scope>
    <source>
        <strain evidence="9">cv. Matina 1-6</strain>
    </source>
</reference>
<keyword evidence="4 6" id="KW-0863">Zinc-finger</keyword>
<dbReference type="Gramene" id="EOY01952">
    <property type="protein sequence ID" value="EOY01952"/>
    <property type="gene ID" value="TCM_011730"/>
</dbReference>
<dbReference type="CDD" id="cd16454">
    <property type="entry name" value="RING-H2_PA-TM-RING"/>
    <property type="match status" value="1"/>
</dbReference>
<accession>A0A061EC19</accession>
<dbReference type="SMART" id="SM00184">
    <property type="entry name" value="RING"/>
    <property type="match status" value="1"/>
</dbReference>